<reference evidence="1 2" key="1">
    <citation type="submission" date="2024-04" db="EMBL/GenBank/DDBJ databases">
        <authorList>
            <person name="Fracassetti M."/>
        </authorList>
    </citation>
    <scope>NUCLEOTIDE SEQUENCE [LARGE SCALE GENOMIC DNA]</scope>
</reference>
<protein>
    <submittedName>
        <fullName evidence="1">Uncharacterized protein</fullName>
    </submittedName>
</protein>
<accession>A0AAV2GCW0</accession>
<keyword evidence="2" id="KW-1185">Reference proteome</keyword>
<dbReference type="Proteomes" id="UP001497516">
    <property type="component" value="Chromosome 8"/>
</dbReference>
<evidence type="ECO:0000313" key="2">
    <source>
        <dbReference type="Proteomes" id="UP001497516"/>
    </source>
</evidence>
<sequence>MGTIDSQLLVVACSSGTVVQNPKPSGGCSNSSQIHLLPLATAAPTPPPADRQGYRRCRGFQDSRAWVEFGEGWWRRRRGRGRCVFRF</sequence>
<dbReference type="AlphaFoldDB" id="A0AAV2GCW0"/>
<name>A0AAV2GCW0_9ROSI</name>
<gene>
    <name evidence="1" type="ORF">LTRI10_LOCUS47935</name>
</gene>
<organism evidence="1 2">
    <name type="scientific">Linum trigynum</name>
    <dbReference type="NCBI Taxonomy" id="586398"/>
    <lineage>
        <taxon>Eukaryota</taxon>
        <taxon>Viridiplantae</taxon>
        <taxon>Streptophyta</taxon>
        <taxon>Embryophyta</taxon>
        <taxon>Tracheophyta</taxon>
        <taxon>Spermatophyta</taxon>
        <taxon>Magnoliopsida</taxon>
        <taxon>eudicotyledons</taxon>
        <taxon>Gunneridae</taxon>
        <taxon>Pentapetalae</taxon>
        <taxon>rosids</taxon>
        <taxon>fabids</taxon>
        <taxon>Malpighiales</taxon>
        <taxon>Linaceae</taxon>
        <taxon>Linum</taxon>
    </lineage>
</organism>
<evidence type="ECO:0000313" key="1">
    <source>
        <dbReference type="EMBL" id="CAL1408331.1"/>
    </source>
</evidence>
<proteinExistence type="predicted"/>
<dbReference type="EMBL" id="OZ034821">
    <property type="protein sequence ID" value="CAL1408331.1"/>
    <property type="molecule type" value="Genomic_DNA"/>
</dbReference>